<dbReference type="InterPro" id="IPR018062">
    <property type="entry name" value="HTH_AraC-typ_CS"/>
</dbReference>
<dbReference type="Proteomes" id="UP000310636">
    <property type="component" value="Unassembled WGS sequence"/>
</dbReference>
<gene>
    <name evidence="7" type="ORF">E6C55_20130</name>
</gene>
<feature type="domain" description="HTH araC/xylS-type" evidence="5">
    <location>
        <begin position="299"/>
        <end position="397"/>
    </location>
</feature>
<feature type="modified residue" description="4-aspartylphosphate" evidence="4">
    <location>
        <position position="57"/>
    </location>
</feature>
<proteinExistence type="predicted"/>
<keyword evidence="3" id="KW-0804">Transcription</keyword>
<protein>
    <submittedName>
        <fullName evidence="7">Response regulator</fullName>
    </submittedName>
</protein>
<evidence type="ECO:0000259" key="6">
    <source>
        <dbReference type="PROSITE" id="PS50110"/>
    </source>
</evidence>
<dbReference type="SUPFAM" id="SSF46689">
    <property type="entry name" value="Homeodomain-like"/>
    <property type="match status" value="2"/>
</dbReference>
<dbReference type="EMBL" id="SSOB01000027">
    <property type="protein sequence ID" value="THF76085.1"/>
    <property type="molecule type" value="Genomic_DNA"/>
</dbReference>
<dbReference type="Pfam" id="PF00072">
    <property type="entry name" value="Response_reg"/>
    <property type="match status" value="1"/>
</dbReference>
<dbReference type="PROSITE" id="PS00041">
    <property type="entry name" value="HTH_ARAC_FAMILY_1"/>
    <property type="match status" value="1"/>
</dbReference>
<name>A0A4S4BMU3_9BACL</name>
<dbReference type="Pfam" id="PF17853">
    <property type="entry name" value="GGDEF_2"/>
    <property type="match status" value="1"/>
</dbReference>
<dbReference type="AlphaFoldDB" id="A0A4S4BMU3"/>
<dbReference type="InterPro" id="IPR020449">
    <property type="entry name" value="Tscrpt_reg_AraC-type_HTH"/>
</dbReference>
<dbReference type="Gene3D" id="1.10.10.60">
    <property type="entry name" value="Homeodomain-like"/>
    <property type="match status" value="2"/>
</dbReference>
<dbReference type="GO" id="GO:0003700">
    <property type="term" value="F:DNA-binding transcription factor activity"/>
    <property type="evidence" value="ECO:0007669"/>
    <property type="project" value="InterPro"/>
</dbReference>
<keyword evidence="1" id="KW-0805">Transcription regulation</keyword>
<dbReference type="InterPro" id="IPR009057">
    <property type="entry name" value="Homeodomain-like_sf"/>
</dbReference>
<dbReference type="Gene3D" id="3.40.50.2300">
    <property type="match status" value="1"/>
</dbReference>
<sequence length="400" mass="45790">MGQFKLVVIDDEPLIRIGLPSVIRRIAPQWEVVGTAANGFEGLELIDAVRPDLAIIDISMPQMDGIALYAELKKRREAPYCIVLSGHSEFEYVRSMLRMGVLDYLIKPIEDNRILSQLRQVENMVLEDFRRKLVENEQNRQLSEYWVHQLIHGNLYGVEECERQLRQLGIPASSMCYALCAVHFDIPAEEEKSRGTYRFFLFKTAQELIKDNGIAIQGEDGRIVLLLWSDRAELADELVTSFEGQFVAFVHEFSKVSVTVGSSAVFDSFSRFREAWSHAKLALHAAIDNRNKQDQGLIARVKQYIGNNLNNNLSLQNAADHVHMNANYLSEVFKQSTGQNFIDYVIEQRIELAKRLLEDDRLKLYEISQMVGYQSSKHFTALFKKVVGILPSDYKRLIGK</sequence>
<evidence type="ECO:0000256" key="3">
    <source>
        <dbReference type="ARBA" id="ARBA00023163"/>
    </source>
</evidence>
<dbReference type="CDD" id="cd17536">
    <property type="entry name" value="REC_YesN-like"/>
    <property type="match status" value="1"/>
</dbReference>
<dbReference type="PROSITE" id="PS50110">
    <property type="entry name" value="RESPONSE_REGULATORY"/>
    <property type="match status" value="1"/>
</dbReference>
<dbReference type="InterPro" id="IPR018060">
    <property type="entry name" value="HTH_AraC"/>
</dbReference>
<organism evidence="7 8">
    <name type="scientific">Cohnella fermenti</name>
    <dbReference type="NCBI Taxonomy" id="2565925"/>
    <lineage>
        <taxon>Bacteria</taxon>
        <taxon>Bacillati</taxon>
        <taxon>Bacillota</taxon>
        <taxon>Bacilli</taxon>
        <taxon>Bacillales</taxon>
        <taxon>Paenibacillaceae</taxon>
        <taxon>Cohnella</taxon>
    </lineage>
</organism>
<dbReference type="OrthoDB" id="159632at2"/>
<dbReference type="RefSeq" id="WP_136371612.1">
    <property type="nucleotide sequence ID" value="NZ_SSOB01000027.1"/>
</dbReference>
<dbReference type="PRINTS" id="PR00032">
    <property type="entry name" value="HTHARAC"/>
</dbReference>
<comment type="caution">
    <text evidence="7">The sequence shown here is derived from an EMBL/GenBank/DDBJ whole genome shotgun (WGS) entry which is preliminary data.</text>
</comment>
<dbReference type="GO" id="GO:0043565">
    <property type="term" value="F:sequence-specific DNA binding"/>
    <property type="evidence" value="ECO:0007669"/>
    <property type="project" value="InterPro"/>
</dbReference>
<reference evidence="7 8" key="1">
    <citation type="submission" date="2019-04" db="EMBL/GenBank/DDBJ databases">
        <title>Cohnella sp. nov. isolated from preserved vegetables.</title>
        <authorList>
            <person name="Lin S.-Y."/>
            <person name="Hung M.-H."/>
            <person name="Young C.-C."/>
        </authorList>
    </citation>
    <scope>NUCLEOTIDE SEQUENCE [LARGE SCALE GENOMIC DNA]</scope>
    <source>
        <strain evidence="7 8">CC-MHH1044</strain>
    </source>
</reference>
<dbReference type="SMART" id="SM00342">
    <property type="entry name" value="HTH_ARAC"/>
    <property type="match status" value="1"/>
</dbReference>
<keyword evidence="2" id="KW-0238">DNA-binding</keyword>
<dbReference type="InterPro" id="IPR041522">
    <property type="entry name" value="CdaR_GGDEF"/>
</dbReference>
<keyword evidence="8" id="KW-1185">Reference proteome</keyword>
<accession>A0A4S4BMU3</accession>
<dbReference type="GO" id="GO:0000160">
    <property type="term" value="P:phosphorelay signal transduction system"/>
    <property type="evidence" value="ECO:0007669"/>
    <property type="project" value="InterPro"/>
</dbReference>
<dbReference type="PANTHER" id="PTHR43280:SF2">
    <property type="entry name" value="HTH-TYPE TRANSCRIPTIONAL REGULATOR EXSA"/>
    <property type="match status" value="1"/>
</dbReference>
<evidence type="ECO:0000313" key="7">
    <source>
        <dbReference type="EMBL" id="THF76085.1"/>
    </source>
</evidence>
<evidence type="ECO:0000256" key="2">
    <source>
        <dbReference type="ARBA" id="ARBA00023125"/>
    </source>
</evidence>
<dbReference type="InterPro" id="IPR001789">
    <property type="entry name" value="Sig_transdc_resp-reg_receiver"/>
</dbReference>
<evidence type="ECO:0000256" key="4">
    <source>
        <dbReference type="PROSITE-ProRule" id="PRU00169"/>
    </source>
</evidence>
<evidence type="ECO:0000256" key="1">
    <source>
        <dbReference type="ARBA" id="ARBA00023015"/>
    </source>
</evidence>
<dbReference type="Pfam" id="PF12833">
    <property type="entry name" value="HTH_18"/>
    <property type="match status" value="1"/>
</dbReference>
<feature type="domain" description="Response regulatory" evidence="6">
    <location>
        <begin position="5"/>
        <end position="122"/>
    </location>
</feature>
<dbReference type="PROSITE" id="PS01124">
    <property type="entry name" value="HTH_ARAC_FAMILY_2"/>
    <property type="match status" value="1"/>
</dbReference>
<dbReference type="InterPro" id="IPR011006">
    <property type="entry name" value="CheY-like_superfamily"/>
</dbReference>
<dbReference type="SUPFAM" id="SSF52172">
    <property type="entry name" value="CheY-like"/>
    <property type="match status" value="1"/>
</dbReference>
<evidence type="ECO:0000259" key="5">
    <source>
        <dbReference type="PROSITE" id="PS01124"/>
    </source>
</evidence>
<dbReference type="SMART" id="SM00448">
    <property type="entry name" value="REC"/>
    <property type="match status" value="1"/>
</dbReference>
<dbReference type="PANTHER" id="PTHR43280">
    <property type="entry name" value="ARAC-FAMILY TRANSCRIPTIONAL REGULATOR"/>
    <property type="match status" value="1"/>
</dbReference>
<keyword evidence="4" id="KW-0597">Phosphoprotein</keyword>
<evidence type="ECO:0000313" key="8">
    <source>
        <dbReference type="Proteomes" id="UP000310636"/>
    </source>
</evidence>